<dbReference type="GO" id="GO:0046914">
    <property type="term" value="F:transition metal ion binding"/>
    <property type="evidence" value="ECO:0007669"/>
    <property type="project" value="TreeGrafter"/>
</dbReference>
<dbReference type="Gene3D" id="2.40.420.20">
    <property type="match status" value="1"/>
</dbReference>
<dbReference type="InterPro" id="IPR058792">
    <property type="entry name" value="Beta-barrel_RND_2"/>
</dbReference>
<feature type="domain" description="Multidrug resistance protein MdtA-like C-terminal permuted SH3" evidence="7">
    <location>
        <begin position="325"/>
        <end position="383"/>
    </location>
</feature>
<dbReference type="Pfam" id="PF25954">
    <property type="entry name" value="Beta-barrel_RND_2"/>
    <property type="match status" value="1"/>
</dbReference>
<dbReference type="Gene3D" id="2.40.50.100">
    <property type="match status" value="1"/>
</dbReference>
<evidence type="ECO:0000259" key="4">
    <source>
        <dbReference type="Pfam" id="PF19335"/>
    </source>
</evidence>
<dbReference type="PANTHER" id="PTHR30097:SF4">
    <property type="entry name" value="SLR6042 PROTEIN"/>
    <property type="match status" value="1"/>
</dbReference>
<evidence type="ECO:0000259" key="7">
    <source>
        <dbReference type="Pfam" id="PF25967"/>
    </source>
</evidence>
<name>A0A1T4U356_9BACT</name>
<dbReference type="PANTHER" id="PTHR30097">
    <property type="entry name" value="CATION EFFLUX SYSTEM PROTEIN CUSB"/>
    <property type="match status" value="1"/>
</dbReference>
<evidence type="ECO:0000259" key="6">
    <source>
        <dbReference type="Pfam" id="PF25954"/>
    </source>
</evidence>
<dbReference type="GO" id="GO:0015679">
    <property type="term" value="P:plasma membrane copper ion transport"/>
    <property type="evidence" value="ECO:0007669"/>
    <property type="project" value="TreeGrafter"/>
</dbReference>
<evidence type="ECO:0000256" key="1">
    <source>
        <dbReference type="ARBA" id="ARBA00009477"/>
    </source>
</evidence>
<dbReference type="Gene3D" id="2.40.30.170">
    <property type="match status" value="1"/>
</dbReference>
<dbReference type="GO" id="GO:0060003">
    <property type="term" value="P:copper ion export"/>
    <property type="evidence" value="ECO:0007669"/>
    <property type="project" value="TreeGrafter"/>
</dbReference>
<dbReference type="InterPro" id="IPR058790">
    <property type="entry name" value="BSH_CusB"/>
</dbReference>
<proteinExistence type="inferred from homology"/>
<dbReference type="Proteomes" id="UP000190367">
    <property type="component" value="Unassembled WGS sequence"/>
</dbReference>
<dbReference type="Pfam" id="PF25967">
    <property type="entry name" value="RND-MFP_C"/>
    <property type="match status" value="1"/>
</dbReference>
<dbReference type="GO" id="GO:0030288">
    <property type="term" value="C:outer membrane-bounded periplasmic space"/>
    <property type="evidence" value="ECO:0007669"/>
    <property type="project" value="TreeGrafter"/>
</dbReference>
<evidence type="ECO:0000313" key="8">
    <source>
        <dbReference type="EMBL" id="SKA46938.1"/>
    </source>
</evidence>
<dbReference type="AlphaFoldDB" id="A0A1T4U356"/>
<dbReference type="InterPro" id="IPR006143">
    <property type="entry name" value="RND_pump_MFP"/>
</dbReference>
<feature type="domain" description="Heavy metal binding" evidence="4">
    <location>
        <begin position="40"/>
        <end position="65"/>
    </location>
</feature>
<dbReference type="InterPro" id="IPR051909">
    <property type="entry name" value="MFP_Cation_Efflux"/>
</dbReference>
<dbReference type="GO" id="GO:0016020">
    <property type="term" value="C:membrane"/>
    <property type="evidence" value="ECO:0007669"/>
    <property type="project" value="InterPro"/>
</dbReference>
<dbReference type="STRING" id="634771.SAMN04488128_10861"/>
<dbReference type="OrthoDB" id="9806939at2"/>
<keyword evidence="2" id="KW-0813">Transport</keyword>
<feature type="domain" description="CusB-like beta-barrel" evidence="6">
    <location>
        <begin position="243"/>
        <end position="316"/>
    </location>
</feature>
<dbReference type="Pfam" id="PF25919">
    <property type="entry name" value="BSH_CusB"/>
    <property type="match status" value="1"/>
</dbReference>
<dbReference type="EMBL" id="FUWZ01000008">
    <property type="protein sequence ID" value="SKA46938.1"/>
    <property type="molecule type" value="Genomic_DNA"/>
</dbReference>
<reference evidence="9" key="1">
    <citation type="submission" date="2017-02" db="EMBL/GenBank/DDBJ databases">
        <authorList>
            <person name="Varghese N."/>
            <person name="Submissions S."/>
        </authorList>
    </citation>
    <scope>NUCLEOTIDE SEQUENCE [LARGE SCALE GENOMIC DNA]</scope>
    <source>
        <strain evidence="9">DSM 22224</strain>
    </source>
</reference>
<keyword evidence="3" id="KW-0732">Signal</keyword>
<dbReference type="SUPFAM" id="SSF111369">
    <property type="entry name" value="HlyD-like secretion proteins"/>
    <property type="match status" value="1"/>
</dbReference>
<evidence type="ECO:0000313" key="9">
    <source>
        <dbReference type="Proteomes" id="UP000190367"/>
    </source>
</evidence>
<organism evidence="8 9">
    <name type="scientific">Chitinophaga eiseniae</name>
    <dbReference type="NCBI Taxonomy" id="634771"/>
    <lineage>
        <taxon>Bacteria</taxon>
        <taxon>Pseudomonadati</taxon>
        <taxon>Bacteroidota</taxon>
        <taxon>Chitinophagia</taxon>
        <taxon>Chitinophagales</taxon>
        <taxon>Chitinophagaceae</taxon>
        <taxon>Chitinophaga</taxon>
    </lineage>
</organism>
<accession>A0A1T4U356</accession>
<dbReference type="Pfam" id="PF19335">
    <property type="entry name" value="HMBD"/>
    <property type="match status" value="1"/>
</dbReference>
<evidence type="ECO:0000256" key="2">
    <source>
        <dbReference type="ARBA" id="ARBA00022448"/>
    </source>
</evidence>
<dbReference type="PROSITE" id="PS51257">
    <property type="entry name" value="PROKAR_LIPOPROTEIN"/>
    <property type="match status" value="1"/>
</dbReference>
<feature type="domain" description="CusB-like barrel-sandwich hybrid" evidence="5">
    <location>
        <begin position="115"/>
        <end position="238"/>
    </location>
</feature>
<keyword evidence="9" id="KW-1185">Reference proteome</keyword>
<dbReference type="RefSeq" id="WP_078673118.1">
    <property type="nucleotide sequence ID" value="NZ_FUWZ01000008.1"/>
</dbReference>
<dbReference type="InterPro" id="IPR045800">
    <property type="entry name" value="HMBD"/>
</dbReference>
<evidence type="ECO:0000259" key="5">
    <source>
        <dbReference type="Pfam" id="PF25919"/>
    </source>
</evidence>
<gene>
    <name evidence="8" type="ORF">SAMN04488128_10861</name>
</gene>
<protein>
    <submittedName>
        <fullName evidence="8">Membrane fusion protein, Cu(I)/Ag(I) efflux system</fullName>
    </submittedName>
</protein>
<feature type="signal peptide" evidence="3">
    <location>
        <begin position="1"/>
        <end position="22"/>
    </location>
</feature>
<feature type="chain" id="PRO_5013386809" evidence="3">
    <location>
        <begin position="23"/>
        <end position="407"/>
    </location>
</feature>
<dbReference type="GO" id="GO:0022857">
    <property type="term" value="F:transmembrane transporter activity"/>
    <property type="evidence" value="ECO:0007669"/>
    <property type="project" value="InterPro"/>
</dbReference>
<sequence>MERKHFLRNILLVSVAPAVLLAACKETGKPAAQAGPQPTFTCPMHPQIVQNKPGTCPICGMDLVPFDKSNKDHSLTLDNSQIALANITTVTIGAGNLAGFKQLNGRLAVDPEKTNVISSRVPGRVEALYVRETGVKVTKGQPLYRIYSEQLAALQQEYLLAAAQARQFPEDARFAQIEKGARQKLALYDQSDAAIQQLLQSQKVNPYVTYPATQSGIVSELSVTEGQYVAEGGPVMRLEGYQQLWVEADLYPAEAEAVKPGQTVKVMVAGWEQEPQQMTVQFINPALQSGSQLMQLRGTIPNPDNRWQPGQQASILLPVKSKNDVLALPVDAVIRDGKGTHVWIEKSKGKFEPRMVTTGMENYDAVEIADGLAAGDKVVVTGAYLLYSEYILKKGADPLAAAAGHQH</sequence>
<comment type="similarity">
    <text evidence="1">Belongs to the membrane fusion protein (MFP) (TC 8.A.1) family.</text>
</comment>
<dbReference type="NCBIfam" id="TIGR01730">
    <property type="entry name" value="RND_mfp"/>
    <property type="match status" value="1"/>
</dbReference>
<evidence type="ECO:0000256" key="3">
    <source>
        <dbReference type="SAM" id="SignalP"/>
    </source>
</evidence>
<dbReference type="InterPro" id="IPR058627">
    <property type="entry name" value="MdtA-like_C"/>
</dbReference>